<name>A0AA88HWJ6_ARTSF</name>
<comment type="catalytic activity">
    <reaction evidence="7">
        <text>succinate + ATP + CoA = succinyl-CoA + ADP + phosphate</text>
        <dbReference type="Rhea" id="RHEA:17661"/>
        <dbReference type="ChEBI" id="CHEBI:30031"/>
        <dbReference type="ChEBI" id="CHEBI:30616"/>
        <dbReference type="ChEBI" id="CHEBI:43474"/>
        <dbReference type="ChEBI" id="CHEBI:57287"/>
        <dbReference type="ChEBI" id="CHEBI:57292"/>
        <dbReference type="ChEBI" id="CHEBI:456216"/>
        <dbReference type="EC" id="6.2.1.5"/>
    </reaction>
</comment>
<dbReference type="GO" id="GO:0006099">
    <property type="term" value="P:tricarboxylic acid cycle"/>
    <property type="evidence" value="ECO:0007669"/>
    <property type="project" value="UniProtKB-UniRule"/>
</dbReference>
<keyword evidence="7" id="KW-0496">Mitochondrion</keyword>
<reference evidence="10" key="1">
    <citation type="submission" date="2023-07" db="EMBL/GenBank/DDBJ databases">
        <title>Chromosome-level genome assembly of Artemia franciscana.</title>
        <authorList>
            <person name="Jo E."/>
        </authorList>
    </citation>
    <scope>NUCLEOTIDE SEQUENCE</scope>
    <source>
        <tissue evidence="10">Whole body</tissue>
    </source>
</reference>
<comment type="catalytic activity">
    <reaction evidence="7">
        <text>GTP + succinate + CoA = succinyl-CoA + GDP + phosphate</text>
        <dbReference type="Rhea" id="RHEA:22120"/>
        <dbReference type="ChEBI" id="CHEBI:30031"/>
        <dbReference type="ChEBI" id="CHEBI:37565"/>
        <dbReference type="ChEBI" id="CHEBI:43474"/>
        <dbReference type="ChEBI" id="CHEBI:57287"/>
        <dbReference type="ChEBI" id="CHEBI:57292"/>
        <dbReference type="ChEBI" id="CHEBI:58189"/>
        <dbReference type="EC" id="6.2.1.4"/>
    </reaction>
</comment>
<evidence type="ECO:0000259" key="9">
    <source>
        <dbReference type="SMART" id="SM00881"/>
    </source>
</evidence>
<evidence type="ECO:0000256" key="7">
    <source>
        <dbReference type="HAMAP-Rule" id="MF_03222"/>
    </source>
</evidence>
<dbReference type="EC" id="6.2.1.5" evidence="7"/>
<dbReference type="InterPro" id="IPR005811">
    <property type="entry name" value="SUCC_ACL_C"/>
</dbReference>
<dbReference type="InterPro" id="IPR005810">
    <property type="entry name" value="CoA_lig_alpha"/>
</dbReference>
<dbReference type="HAMAP" id="MF_01988">
    <property type="entry name" value="Succ_CoA_alpha"/>
    <property type="match status" value="1"/>
</dbReference>
<dbReference type="Gene3D" id="3.40.50.261">
    <property type="entry name" value="Succinyl-CoA synthetase domains"/>
    <property type="match status" value="1"/>
</dbReference>
<evidence type="ECO:0000256" key="1">
    <source>
        <dbReference type="ARBA" id="ARBA00005064"/>
    </source>
</evidence>
<comment type="pathway">
    <text evidence="1 7">Carbohydrate metabolism; tricarboxylic acid cycle; succinate from succinyl-CoA (ligase route): step 1/1.</text>
</comment>
<keyword evidence="3 7" id="KW-0436">Ligase</keyword>
<evidence type="ECO:0000313" key="11">
    <source>
        <dbReference type="Proteomes" id="UP001187531"/>
    </source>
</evidence>
<dbReference type="SMART" id="SM00881">
    <property type="entry name" value="CoA_binding"/>
    <property type="match status" value="1"/>
</dbReference>
<evidence type="ECO:0000313" key="10">
    <source>
        <dbReference type="EMBL" id="KAK2712247.1"/>
    </source>
</evidence>
<dbReference type="NCBIfam" id="TIGR01019">
    <property type="entry name" value="sucCoAalpha"/>
    <property type="match status" value="1"/>
</dbReference>
<organism evidence="10 11">
    <name type="scientific">Artemia franciscana</name>
    <name type="common">Brine shrimp</name>
    <name type="synonym">Artemia sanfranciscana</name>
    <dbReference type="NCBI Taxonomy" id="6661"/>
    <lineage>
        <taxon>Eukaryota</taxon>
        <taxon>Metazoa</taxon>
        <taxon>Ecdysozoa</taxon>
        <taxon>Arthropoda</taxon>
        <taxon>Crustacea</taxon>
        <taxon>Branchiopoda</taxon>
        <taxon>Anostraca</taxon>
        <taxon>Artemiidae</taxon>
        <taxon>Artemia</taxon>
    </lineage>
</organism>
<dbReference type="InterPro" id="IPR036291">
    <property type="entry name" value="NAD(P)-bd_dom_sf"/>
</dbReference>
<evidence type="ECO:0000256" key="6">
    <source>
        <dbReference type="ARBA" id="ARBA00061754"/>
    </source>
</evidence>
<dbReference type="Proteomes" id="UP001187531">
    <property type="component" value="Unassembled WGS sequence"/>
</dbReference>
<dbReference type="PANTHER" id="PTHR11117:SF2">
    <property type="entry name" value="SUCCINATE--COA LIGASE [ADP_GDP-FORMING] SUBUNIT ALPHA, MITOCHONDRIAL"/>
    <property type="match status" value="1"/>
</dbReference>
<evidence type="ECO:0000256" key="8">
    <source>
        <dbReference type="RuleBase" id="RU000677"/>
    </source>
</evidence>
<dbReference type="InterPro" id="IPR036691">
    <property type="entry name" value="Endo/exonu/phosph_ase_sf"/>
</dbReference>
<dbReference type="FunFam" id="3.40.50.720:FF:000002">
    <property type="entry name" value="Succinate--CoA ligase [ADP-forming] subunit alpha"/>
    <property type="match status" value="1"/>
</dbReference>
<accession>A0AA88HWJ6</accession>
<dbReference type="NCBIfam" id="NF004230">
    <property type="entry name" value="PRK05678.1"/>
    <property type="match status" value="1"/>
</dbReference>
<dbReference type="SUPFAM" id="SSF56219">
    <property type="entry name" value="DNase I-like"/>
    <property type="match status" value="1"/>
</dbReference>
<dbReference type="GO" id="GO:0000166">
    <property type="term" value="F:nucleotide binding"/>
    <property type="evidence" value="ECO:0007669"/>
    <property type="project" value="UniProtKB-KW"/>
</dbReference>
<dbReference type="Gene3D" id="3.60.10.10">
    <property type="entry name" value="Endonuclease/exonuclease/phosphatase"/>
    <property type="match status" value="1"/>
</dbReference>
<dbReference type="Gene3D" id="3.40.50.720">
    <property type="entry name" value="NAD(P)-binding Rossmann-like Domain"/>
    <property type="match status" value="1"/>
</dbReference>
<dbReference type="PROSITE" id="PS01216">
    <property type="entry name" value="SUCCINYL_COA_LIG_1"/>
    <property type="match status" value="1"/>
</dbReference>
<dbReference type="InterPro" id="IPR017440">
    <property type="entry name" value="Cit_synth/succinyl-CoA_lig_AS"/>
</dbReference>
<dbReference type="GO" id="GO:0004776">
    <property type="term" value="F:succinate-CoA ligase (GDP-forming) activity"/>
    <property type="evidence" value="ECO:0007669"/>
    <property type="project" value="UniProtKB-EC"/>
</dbReference>
<comment type="function">
    <text evidence="5 7">Succinyl-CoA synthetase functions in the citric acid cycle (TCA), coupling the hydrolysis of succinyl-CoA to the synthesis of either ATP or GTP and thus represents the only step of substrate-level phosphorylation in the TCA. The alpha subunit of the enzyme binds the substrates coenzyme A and phosphate, while succinate binding and specificity for either ATP or GTP is provided by different beta subunits.</text>
</comment>
<comment type="subunit">
    <text evidence="6">Heterodimer of an alpha and a beta subunit. Different beta subunits determine nucleotide specificity. Together with the ATP-specific beta subunit SUCLA2, forms an ADP-forming succinyl-CoA synthetase (A-SCS). Together with the GTP-specific beta subunit SUCLG2 forms a GDP-forming succinyl-CoA synthetase (G-SCS).</text>
</comment>
<dbReference type="InterPro" id="IPR005135">
    <property type="entry name" value="Endo/exonuclease/phosphatase"/>
</dbReference>
<dbReference type="PRINTS" id="PR01798">
    <property type="entry name" value="SCOASYNTHASE"/>
</dbReference>
<feature type="binding site" evidence="7">
    <location>
        <begin position="309"/>
        <end position="312"/>
    </location>
    <ligand>
        <name>CoA</name>
        <dbReference type="ChEBI" id="CHEBI:57287"/>
    </ligand>
</feature>
<dbReference type="SUPFAM" id="SSF51735">
    <property type="entry name" value="NAD(P)-binding Rossmann-fold domains"/>
    <property type="match status" value="1"/>
</dbReference>
<dbReference type="EC" id="6.2.1.4" evidence="7"/>
<evidence type="ECO:0000256" key="4">
    <source>
        <dbReference type="ARBA" id="ARBA00022741"/>
    </source>
</evidence>
<feature type="binding site" evidence="7">
    <location>
        <position position="452"/>
    </location>
    <ligand>
        <name>substrate</name>
        <note>ligand shared with subunit beta</note>
    </ligand>
</feature>
<feature type="binding site" evidence="7">
    <location>
        <begin position="388"/>
        <end position="390"/>
    </location>
    <ligand>
        <name>CoA</name>
        <dbReference type="ChEBI" id="CHEBI:57287"/>
    </ligand>
</feature>
<dbReference type="InterPro" id="IPR033847">
    <property type="entry name" value="Citrt_syn/SCS-alpha_CS"/>
</dbReference>
<sequence>MFVLSSIYKSPSSPCQLSSQRAIAEMMQFILCNFPKATLLMTGDFNLPSVFWIDGQGMTRSNPEQNPLIQVLADNFLYQTITVPTRMCPGQNPSTLDLVITNDPEKVIRTQTLSPIGSSDHMPVLSSIQLNSKPSKYTKQPFTNYKMMAEERIDANLETHISNDVEASWLILKNTLLESQANHTSVTWKKIPKTLLFLTLRIKNLCNRKKKLWEKFVKQKTTTVYEKYKITSNLLRKETRKLTVYYEEHLAKNVKENPKLFWKHISLRTIGQFSSIGTSTQTSIRTCYSQTRQNLKVNKQTKVICQGFTGKQGTFHSTQAIEYGTNMVGGVSPGKGGRIHLGLPVFNTVAEAKDAVQPDASVIYVPPPGAASAIMEAMDAEIPLIVCITEGIPQHDMVKVKHRLVRQNKSRLVGPNCPGIIAPEQCKIGIMPGHIHKKGCIGIVSRSGTLTYEAVHQTTQVGLGQTLCVGIGGDPFNGSNFIDCLEVFLNDPETRGIILIGEIGGGAEERAAEYLLKHNTGDNKKPVVSFIAGVTAPPGRRMGHAGAIISGGKGGARDKIDALEKPGRQQVDEVSRIDFQRRVVRDIKKN</sequence>
<comment type="subcellular location">
    <subcellularLocation>
        <location evidence="7">Mitochondrion</location>
    </subcellularLocation>
</comment>
<dbReference type="GO" id="GO:0005739">
    <property type="term" value="C:mitochondrion"/>
    <property type="evidence" value="ECO:0007669"/>
    <property type="project" value="UniProtKB-SubCell"/>
</dbReference>
<dbReference type="PROSITE" id="PS00399">
    <property type="entry name" value="SUCCINYL_COA_LIG_2"/>
    <property type="match status" value="1"/>
</dbReference>
<dbReference type="FunFam" id="3.40.50.261:FF:000005">
    <property type="entry name" value="Succinate--CoA ligase [ADP-forming] subunit alpha, mitochondrial"/>
    <property type="match status" value="1"/>
</dbReference>
<gene>
    <name evidence="10" type="ORF">QYM36_011063</name>
</gene>
<evidence type="ECO:0000256" key="5">
    <source>
        <dbReference type="ARBA" id="ARBA00054246"/>
    </source>
</evidence>
<dbReference type="SUPFAM" id="SSF52210">
    <property type="entry name" value="Succinyl-CoA synthetase domains"/>
    <property type="match status" value="1"/>
</dbReference>
<dbReference type="InterPro" id="IPR016102">
    <property type="entry name" value="Succinyl-CoA_synth-like"/>
</dbReference>
<comment type="similarity">
    <text evidence="7 8">Belongs to the succinate/malate CoA ligase alpha subunit family.</text>
</comment>
<feature type="binding site" evidence="7">
    <location>
        <position position="335"/>
    </location>
    <ligand>
        <name>CoA</name>
        <dbReference type="ChEBI" id="CHEBI:57287"/>
    </ligand>
</feature>
<proteinExistence type="inferred from homology"/>
<dbReference type="EMBL" id="JAVRJZ010000015">
    <property type="protein sequence ID" value="KAK2712247.1"/>
    <property type="molecule type" value="Genomic_DNA"/>
</dbReference>
<evidence type="ECO:0000256" key="3">
    <source>
        <dbReference type="ARBA" id="ARBA00022598"/>
    </source>
</evidence>
<protein>
    <recommendedName>
        <fullName evidence="7">Succinate--CoA ligase [ADP/GDP-forming] subunit alpha, mitochondrial</fullName>
        <ecNumber evidence="7">6.2.1.4</ecNumber>
        <ecNumber evidence="7">6.2.1.5</ecNumber>
    </recommendedName>
    <alternativeName>
        <fullName evidence="7">Succinyl-CoA synthetase subunit alpha</fullName>
        <shortName evidence="7">SCS-alpha</shortName>
    </alternativeName>
</protein>
<keyword evidence="2 7" id="KW-0816">Tricarboxylic acid cycle</keyword>
<dbReference type="Pfam" id="PF02629">
    <property type="entry name" value="CoA_binding"/>
    <property type="match status" value="1"/>
</dbReference>
<keyword evidence="4 7" id="KW-0547">Nucleotide-binding</keyword>
<comment type="subunit">
    <text evidence="7">Heterodimer of an alpha and a beta subunit. Different beta subunits determine nucleotide specificity. Together with an ATP-specific beta subunit, forms an ADP-forming succinyl-CoA synthetase (A-SCS). Together with a GTP-specific beta subunit forms a GDP-forming succinyl-CoA synthetase (G-SCS).</text>
</comment>
<comment type="caution">
    <text evidence="10">The sequence shown here is derived from an EMBL/GenBank/DDBJ whole genome shotgun (WGS) entry which is preliminary data.</text>
</comment>
<evidence type="ECO:0000256" key="2">
    <source>
        <dbReference type="ARBA" id="ARBA00022532"/>
    </source>
</evidence>
<dbReference type="AlphaFoldDB" id="A0AA88HWJ6"/>
<dbReference type="GO" id="GO:0009361">
    <property type="term" value="C:succinate-CoA ligase complex (ADP-forming)"/>
    <property type="evidence" value="ECO:0007669"/>
    <property type="project" value="TreeGrafter"/>
</dbReference>
<feature type="domain" description="CoA-binding" evidence="9">
    <location>
        <begin position="296"/>
        <end position="392"/>
    </location>
</feature>
<dbReference type="Pfam" id="PF14529">
    <property type="entry name" value="Exo_endo_phos_2"/>
    <property type="match status" value="1"/>
</dbReference>
<feature type="active site" description="Tele-phosphohistidine intermediate" evidence="7">
    <location>
        <position position="544"/>
    </location>
</feature>
<dbReference type="InterPro" id="IPR003781">
    <property type="entry name" value="CoA-bd"/>
</dbReference>
<dbReference type="Pfam" id="PF00549">
    <property type="entry name" value="Ligase_CoA"/>
    <property type="match status" value="1"/>
</dbReference>
<dbReference type="GO" id="GO:0004775">
    <property type="term" value="F:succinate-CoA ligase (ADP-forming) activity"/>
    <property type="evidence" value="ECO:0007669"/>
    <property type="project" value="UniProtKB-UniRule"/>
</dbReference>
<dbReference type="PANTHER" id="PTHR11117">
    <property type="entry name" value="SUCCINYL-COA LIGASE SUBUNIT ALPHA"/>
    <property type="match status" value="1"/>
</dbReference>
<keyword evidence="11" id="KW-1185">Reference proteome</keyword>